<proteinExistence type="predicted"/>
<keyword evidence="4" id="KW-0862">Zinc</keyword>
<evidence type="ECO:0000256" key="3">
    <source>
        <dbReference type="ARBA" id="ARBA00022801"/>
    </source>
</evidence>
<comment type="cofactor">
    <cofactor evidence="1">
        <name>Zn(2+)</name>
        <dbReference type="ChEBI" id="CHEBI:29105"/>
    </cofactor>
</comment>
<dbReference type="GO" id="GO:0008892">
    <property type="term" value="F:guanine deaminase activity"/>
    <property type="evidence" value="ECO:0007669"/>
    <property type="project" value="TreeGrafter"/>
</dbReference>
<dbReference type="PANTHER" id="PTHR11271">
    <property type="entry name" value="GUANINE DEAMINASE"/>
    <property type="match status" value="1"/>
</dbReference>
<keyword evidence="6" id="KW-0614">Plasmid</keyword>
<keyword evidence="2" id="KW-0479">Metal-binding</keyword>
<evidence type="ECO:0000313" key="6">
    <source>
        <dbReference type="EMBL" id="CAH6379184.1"/>
    </source>
</evidence>
<evidence type="ECO:0000256" key="4">
    <source>
        <dbReference type="ARBA" id="ARBA00022833"/>
    </source>
</evidence>
<accession>A0AAN2FHQ8</accession>
<dbReference type="GO" id="GO:0008270">
    <property type="term" value="F:zinc ion binding"/>
    <property type="evidence" value="ECO:0007669"/>
    <property type="project" value="TreeGrafter"/>
</dbReference>
<evidence type="ECO:0000256" key="1">
    <source>
        <dbReference type="ARBA" id="ARBA00001947"/>
    </source>
</evidence>
<dbReference type="AlphaFoldDB" id="A0AAN2FHQ8"/>
<gene>
    <name evidence="6" type="ORF">DAPPPG734_24675</name>
</gene>
<dbReference type="GO" id="GO:0046098">
    <property type="term" value="P:guanine metabolic process"/>
    <property type="evidence" value="ECO:0007669"/>
    <property type="project" value="TreeGrafter"/>
</dbReference>
<dbReference type="InterPro" id="IPR051607">
    <property type="entry name" value="Metallo-dep_hydrolases"/>
</dbReference>
<protein>
    <submittedName>
        <fullName evidence="6">Amidohydrolase family protein</fullName>
    </submittedName>
</protein>
<keyword evidence="3" id="KW-0378">Hydrolase</keyword>
<geneLocation type="plasmid" evidence="6 7">
    <name>P3</name>
</geneLocation>
<evidence type="ECO:0000313" key="7">
    <source>
        <dbReference type="Proteomes" id="UP001158961"/>
    </source>
</evidence>
<evidence type="ECO:0000259" key="5">
    <source>
        <dbReference type="Pfam" id="PF01979"/>
    </source>
</evidence>
<dbReference type="InterPro" id="IPR011059">
    <property type="entry name" value="Metal-dep_hydrolase_composite"/>
</dbReference>
<dbReference type="EMBL" id="OW970318">
    <property type="protein sequence ID" value="CAH6379184.1"/>
    <property type="molecule type" value="Genomic_DNA"/>
</dbReference>
<dbReference type="GO" id="GO:0005829">
    <property type="term" value="C:cytosol"/>
    <property type="evidence" value="ECO:0007669"/>
    <property type="project" value="TreeGrafter"/>
</dbReference>
<sequence>MDEAYKVTQMRKAFTDKPNAVHSLTPMENLCLATLGGATVLSLQDKIGSFTAGKEADFVVLDPQAGQVLAGRNKEAKSIEELLFGMEMSGDDRTVTHTYVMGTKMK</sequence>
<dbReference type="SUPFAM" id="SSF51338">
    <property type="entry name" value="Composite domain of metallo-dependent hydrolases"/>
    <property type="match status" value="1"/>
</dbReference>
<feature type="domain" description="Amidohydrolase-related" evidence="5">
    <location>
        <begin position="10"/>
        <end position="103"/>
    </location>
</feature>
<reference evidence="6" key="1">
    <citation type="submission" date="2022-05" db="EMBL/GenBank/DDBJ databases">
        <authorList>
            <person name="Pothier F. J."/>
        </authorList>
    </citation>
    <scope>NUCLEOTIDE SEQUENCE</scope>
    <source>
        <strain evidence="6">DAPP-PG734</strain>
        <plasmid evidence="6">P3</plasmid>
    </source>
</reference>
<dbReference type="InterPro" id="IPR006680">
    <property type="entry name" value="Amidohydro-rel"/>
</dbReference>
<evidence type="ECO:0000256" key="2">
    <source>
        <dbReference type="ARBA" id="ARBA00022723"/>
    </source>
</evidence>
<dbReference type="PANTHER" id="PTHR11271:SF6">
    <property type="entry name" value="GUANINE DEAMINASE"/>
    <property type="match status" value="1"/>
</dbReference>
<dbReference type="Gene3D" id="2.30.40.10">
    <property type="entry name" value="Urease, subunit C, domain 1"/>
    <property type="match status" value="1"/>
</dbReference>
<dbReference type="Pfam" id="PF01979">
    <property type="entry name" value="Amidohydro_1"/>
    <property type="match status" value="1"/>
</dbReference>
<dbReference type="Proteomes" id="UP001158961">
    <property type="component" value="Plasmid P3"/>
</dbReference>
<name>A0AAN2FHQ8_ENTAG</name>
<organism evidence="6 7">
    <name type="scientific">Enterobacter agglomerans</name>
    <name type="common">Erwinia herbicola</name>
    <name type="synonym">Pantoea agglomerans</name>
    <dbReference type="NCBI Taxonomy" id="549"/>
    <lineage>
        <taxon>Bacteria</taxon>
        <taxon>Pseudomonadati</taxon>
        <taxon>Pseudomonadota</taxon>
        <taxon>Gammaproteobacteria</taxon>
        <taxon>Enterobacterales</taxon>
        <taxon>Erwiniaceae</taxon>
        <taxon>Pantoea</taxon>
        <taxon>Pantoea agglomerans group</taxon>
    </lineage>
</organism>